<proteinExistence type="predicted"/>
<name>A0A5M6BVN9_9TREE</name>
<dbReference type="GO" id="GO:0005946">
    <property type="term" value="C:alpha,alpha-trehalose-phosphate synthase complex (UDP-forming)"/>
    <property type="evidence" value="ECO:0007669"/>
    <property type="project" value="TreeGrafter"/>
</dbReference>
<dbReference type="SUPFAM" id="SSF53756">
    <property type="entry name" value="UDP-Glycosyltransferase/glycogen phosphorylase"/>
    <property type="match status" value="1"/>
</dbReference>
<dbReference type="Proteomes" id="UP000322225">
    <property type="component" value="Chromosome 14"/>
</dbReference>
<dbReference type="Gene3D" id="3.40.50.2000">
    <property type="entry name" value="Glycogen Phosphorylase B"/>
    <property type="match status" value="2"/>
</dbReference>
<comment type="catalytic activity">
    <reaction evidence="4">
        <text>D-glucose 6-phosphate + UDP-alpha-D-glucose = alpha,alpha-trehalose 6-phosphate + UDP + H(+)</text>
        <dbReference type="Rhea" id="RHEA:18889"/>
        <dbReference type="ChEBI" id="CHEBI:15378"/>
        <dbReference type="ChEBI" id="CHEBI:58223"/>
        <dbReference type="ChEBI" id="CHEBI:58429"/>
        <dbReference type="ChEBI" id="CHEBI:58885"/>
        <dbReference type="ChEBI" id="CHEBI:61548"/>
        <dbReference type="EC" id="2.4.1.15"/>
    </reaction>
</comment>
<dbReference type="EC" id="2.4.1.15" evidence="1"/>
<dbReference type="GO" id="GO:0005992">
    <property type="term" value="P:trehalose biosynthetic process"/>
    <property type="evidence" value="ECO:0007669"/>
    <property type="project" value="InterPro"/>
</dbReference>
<keyword evidence="7" id="KW-1185">Reference proteome</keyword>
<gene>
    <name evidence="6" type="ORF">CI109_107382</name>
</gene>
<dbReference type="FunFam" id="3.40.50.2000:FF:000007">
    <property type="entry name" value="Trehalose-6-phosphate synthase"/>
    <property type="match status" value="1"/>
</dbReference>
<feature type="region of interest" description="Disordered" evidence="5">
    <location>
        <begin position="1"/>
        <end position="36"/>
    </location>
</feature>
<reference evidence="6" key="1">
    <citation type="submission" date="2017-08" db="EMBL/GenBank/DDBJ databases">
        <authorList>
            <person name="Cuomo C."/>
            <person name="Billmyre B."/>
            <person name="Heitman J."/>
        </authorList>
    </citation>
    <scope>NUCLEOTIDE SEQUENCE</scope>
    <source>
        <strain evidence="6">CBS 12478</strain>
    </source>
</reference>
<protein>
    <recommendedName>
        <fullName evidence="1">alpha,alpha-trehalose-phosphate synthase (UDP-forming)</fullName>
        <ecNumber evidence="1">2.4.1.15</ecNumber>
    </recommendedName>
</protein>
<dbReference type="KEGG" id="ksn:43589987"/>
<dbReference type="GeneID" id="43589987"/>
<reference evidence="6" key="2">
    <citation type="submission" date="2024-01" db="EMBL/GenBank/DDBJ databases">
        <title>Comparative genomics of Cryptococcus and Kwoniella reveals pathogenesis evolution and contrasting modes of karyotype evolution via chromosome fusion or intercentromeric recombination.</title>
        <authorList>
            <person name="Coelho M.A."/>
            <person name="David-Palma M."/>
            <person name="Shea T."/>
            <person name="Bowers K."/>
            <person name="McGinley-Smith S."/>
            <person name="Mohammad A.W."/>
            <person name="Gnirke A."/>
            <person name="Yurkov A.M."/>
            <person name="Nowrousian M."/>
            <person name="Sun S."/>
            <person name="Cuomo C.A."/>
            <person name="Heitman J."/>
        </authorList>
    </citation>
    <scope>NUCLEOTIDE SEQUENCE</scope>
    <source>
        <strain evidence="6">CBS 12478</strain>
    </source>
</reference>
<dbReference type="InterPro" id="IPR001830">
    <property type="entry name" value="Glyco_trans_20"/>
</dbReference>
<dbReference type="GO" id="GO:0003825">
    <property type="term" value="F:alpha,alpha-trehalose-phosphate synthase (UDP-forming) activity"/>
    <property type="evidence" value="ECO:0007669"/>
    <property type="project" value="UniProtKB-EC"/>
</dbReference>
<dbReference type="OrthoDB" id="755951at2759"/>
<sequence>MSPPDSPYTPTFTTSPSMPYTPKLGSGETGSDGKKSQRLIVVSNRLPVTISKDENGEYHFKMSSGGLVSALSGCKKTMSFTWIGWPGKDIPMADRELVNKRLLDEHNCYPVYLSDELADRHYNGFSNSILWPLFHYHPGEMNFDAANWLAYREANMRFADTVSTMCQAGDMVWVQDYHLMLLPMLLRSMISGESAQGEMVRQELGRVKEGVDDTVVKEVLGMSPGVADPVDEGVEMLDDVEEEGEPLQTTGGAKRPHFLRGMSTFQKQELVAKEKGKEGIRIGFFLHTPFPSSEIYRILPVRREILLGVLQCDLIGFHTYDYARHFLSSCTRILGLQTQPNGIEFEGRYAQVGTYPIGIEPMQFVDGLKREKVQTRLQQLENRFEGIKVIIGVDRLDYIKGIPQKLHAFEVFLTQHPEWIGKVVLVQLAIPSRQDVEEYQNLRACVNELVGRINGRFGTVEFTPIHFMHKSVPFEELTAMYALADACLITSTRDGMNLVAYEYISSQGERNGSMILSEFAGAAQSLNGSLLINPWDVQSTADAINVALTMSAETRKSNWQKLFNYVSKYTAEAWGVSFVNELTRLSGLPPAGPAGPKRRQSGSLSRTSSKASMKRRTSVGATIASTA</sequence>
<keyword evidence="2" id="KW-0328">Glycosyltransferase</keyword>
<evidence type="ECO:0000256" key="5">
    <source>
        <dbReference type="SAM" id="MobiDB-lite"/>
    </source>
</evidence>
<dbReference type="AlphaFoldDB" id="A0A5M6BVN9"/>
<feature type="compositionally biased region" description="Low complexity" evidence="5">
    <location>
        <begin position="8"/>
        <end position="22"/>
    </location>
</feature>
<evidence type="ECO:0000256" key="2">
    <source>
        <dbReference type="ARBA" id="ARBA00022676"/>
    </source>
</evidence>
<evidence type="ECO:0000256" key="4">
    <source>
        <dbReference type="ARBA" id="ARBA00048039"/>
    </source>
</evidence>
<dbReference type="CDD" id="cd03788">
    <property type="entry name" value="GT20_TPS"/>
    <property type="match status" value="1"/>
</dbReference>
<evidence type="ECO:0000313" key="7">
    <source>
        <dbReference type="Proteomes" id="UP000322225"/>
    </source>
</evidence>
<evidence type="ECO:0000256" key="1">
    <source>
        <dbReference type="ARBA" id="ARBA00012538"/>
    </source>
</evidence>
<dbReference type="RefSeq" id="XP_031859842.1">
    <property type="nucleotide sequence ID" value="XM_032005835.1"/>
</dbReference>
<keyword evidence="3" id="KW-0808">Transferase</keyword>
<dbReference type="Pfam" id="PF00982">
    <property type="entry name" value="Glyco_transf_20"/>
    <property type="match status" value="2"/>
</dbReference>
<feature type="compositionally biased region" description="Polar residues" evidence="5">
    <location>
        <begin position="601"/>
        <end position="611"/>
    </location>
</feature>
<evidence type="ECO:0000256" key="3">
    <source>
        <dbReference type="ARBA" id="ARBA00022679"/>
    </source>
</evidence>
<dbReference type="EMBL" id="CP144064">
    <property type="protein sequence ID" value="WWD22887.1"/>
    <property type="molecule type" value="Genomic_DNA"/>
</dbReference>
<dbReference type="GO" id="GO:0005829">
    <property type="term" value="C:cytosol"/>
    <property type="evidence" value="ECO:0007669"/>
    <property type="project" value="TreeGrafter"/>
</dbReference>
<dbReference type="PANTHER" id="PTHR10788:SF106">
    <property type="entry name" value="BCDNA.GH08860"/>
    <property type="match status" value="1"/>
</dbReference>
<evidence type="ECO:0000313" key="6">
    <source>
        <dbReference type="EMBL" id="WWD22887.1"/>
    </source>
</evidence>
<dbReference type="GO" id="GO:0034605">
    <property type="term" value="P:cellular response to heat"/>
    <property type="evidence" value="ECO:0007669"/>
    <property type="project" value="TreeGrafter"/>
</dbReference>
<accession>A0A5M6BVN9</accession>
<organism evidence="6 7">
    <name type="scientific">Kwoniella shandongensis</name>
    <dbReference type="NCBI Taxonomy" id="1734106"/>
    <lineage>
        <taxon>Eukaryota</taxon>
        <taxon>Fungi</taxon>
        <taxon>Dikarya</taxon>
        <taxon>Basidiomycota</taxon>
        <taxon>Agaricomycotina</taxon>
        <taxon>Tremellomycetes</taxon>
        <taxon>Tremellales</taxon>
        <taxon>Cryptococcaceae</taxon>
        <taxon>Kwoniella</taxon>
    </lineage>
</organism>
<feature type="region of interest" description="Disordered" evidence="5">
    <location>
        <begin position="587"/>
        <end position="627"/>
    </location>
</feature>
<dbReference type="PANTHER" id="PTHR10788">
    <property type="entry name" value="TREHALOSE-6-PHOSPHATE SYNTHASE"/>
    <property type="match status" value="1"/>
</dbReference>
<dbReference type="GO" id="GO:0004805">
    <property type="term" value="F:trehalose-phosphatase activity"/>
    <property type="evidence" value="ECO:0007669"/>
    <property type="project" value="TreeGrafter"/>
</dbReference>